<sequence>MRTVAKTIAELGHVATWAELQPHVTRRAVTTAVSRGEVERLSRDRYATPGLHAARREAERHHGVVSHLSAAVHHGFKVRTPPARPQVTVPRTHHVTKADDDCCEVRLRRLGPGDHAQGVTTPLRTVVDCARDLAFEDALCVADSALRSTQVTADDLIAVARRARGPRARALRRVAQHAHGGSSGPMETVLRVIALGCDLDLSPQLQIADHGLFAVVDLGDPALRLAVEADSFAWHGDRRALDRDCRRYDELVVWGWTVLRFSWEQVMLDRDFVEWCLTHVGRGRDGIAPPVPPRPTPRRRPA</sequence>
<dbReference type="EMBL" id="WLVL01000039">
    <property type="protein sequence ID" value="MTB72592.1"/>
    <property type="molecule type" value="Genomic_DNA"/>
</dbReference>
<comment type="caution">
    <text evidence="2">The sequence shown here is derived from an EMBL/GenBank/DDBJ whole genome shotgun (WGS) entry which is preliminary data.</text>
</comment>
<dbReference type="InterPro" id="IPR011335">
    <property type="entry name" value="Restrct_endonuc-II-like"/>
</dbReference>
<dbReference type="RefSeq" id="WP_154593854.1">
    <property type="nucleotide sequence ID" value="NZ_WLVL01000039.1"/>
</dbReference>
<organism evidence="2 3">
    <name type="scientific">Arsenicicoccus cauae</name>
    <dbReference type="NCBI Taxonomy" id="2663847"/>
    <lineage>
        <taxon>Bacteria</taxon>
        <taxon>Bacillati</taxon>
        <taxon>Actinomycetota</taxon>
        <taxon>Actinomycetes</taxon>
        <taxon>Micrococcales</taxon>
        <taxon>Intrasporangiaceae</taxon>
        <taxon>Arsenicicoccus</taxon>
    </lineage>
</organism>
<keyword evidence="3" id="KW-1185">Reference proteome</keyword>
<name>A0A6I3IF17_9MICO</name>
<evidence type="ECO:0000259" key="1">
    <source>
        <dbReference type="Pfam" id="PF04480"/>
    </source>
</evidence>
<dbReference type="Proteomes" id="UP000431092">
    <property type="component" value="Unassembled WGS sequence"/>
</dbReference>
<evidence type="ECO:0000313" key="2">
    <source>
        <dbReference type="EMBL" id="MTB72592.1"/>
    </source>
</evidence>
<accession>A0A6I3IF17</accession>
<evidence type="ECO:0000313" key="3">
    <source>
        <dbReference type="Proteomes" id="UP000431092"/>
    </source>
</evidence>
<feature type="domain" description="DUF559" evidence="1">
    <location>
        <begin position="215"/>
        <end position="273"/>
    </location>
</feature>
<reference evidence="2 3" key="1">
    <citation type="submission" date="2019-11" db="EMBL/GenBank/DDBJ databases">
        <title>Whole genome sequencing identifies a novel species of the genus Arsenicicoccus isolated from human blood.</title>
        <authorList>
            <person name="Jeong J.H."/>
            <person name="Kweon O.J."/>
            <person name="Kim H.R."/>
            <person name="Kim T.-H."/>
            <person name="Ha S.-M."/>
            <person name="Lee M.-K."/>
        </authorList>
    </citation>
    <scope>NUCLEOTIDE SEQUENCE [LARGE SCALE GENOMIC DNA]</scope>
    <source>
        <strain evidence="2 3">MKL-02</strain>
    </source>
</reference>
<gene>
    <name evidence="2" type="ORF">GGG17_11550</name>
</gene>
<proteinExistence type="predicted"/>
<protein>
    <submittedName>
        <fullName evidence="2">DUF559 domain-containing protein</fullName>
    </submittedName>
</protein>
<dbReference type="SUPFAM" id="SSF52980">
    <property type="entry name" value="Restriction endonuclease-like"/>
    <property type="match status" value="1"/>
</dbReference>
<dbReference type="Gene3D" id="3.40.960.10">
    <property type="entry name" value="VSR Endonuclease"/>
    <property type="match status" value="1"/>
</dbReference>
<dbReference type="Pfam" id="PF04480">
    <property type="entry name" value="DUF559"/>
    <property type="match status" value="1"/>
</dbReference>
<dbReference type="AlphaFoldDB" id="A0A6I3IF17"/>
<dbReference type="InterPro" id="IPR007569">
    <property type="entry name" value="DUF559"/>
</dbReference>